<dbReference type="Proteomes" id="UP001164250">
    <property type="component" value="Chromosome 13"/>
</dbReference>
<organism evidence="1 2">
    <name type="scientific">Pistacia atlantica</name>
    <dbReference type="NCBI Taxonomy" id="434234"/>
    <lineage>
        <taxon>Eukaryota</taxon>
        <taxon>Viridiplantae</taxon>
        <taxon>Streptophyta</taxon>
        <taxon>Embryophyta</taxon>
        <taxon>Tracheophyta</taxon>
        <taxon>Spermatophyta</taxon>
        <taxon>Magnoliopsida</taxon>
        <taxon>eudicotyledons</taxon>
        <taxon>Gunneridae</taxon>
        <taxon>Pentapetalae</taxon>
        <taxon>rosids</taxon>
        <taxon>malvids</taxon>
        <taxon>Sapindales</taxon>
        <taxon>Anacardiaceae</taxon>
        <taxon>Pistacia</taxon>
    </lineage>
</organism>
<proteinExistence type="predicted"/>
<accession>A0ACC0ZWP7</accession>
<gene>
    <name evidence="1" type="ORF">Patl1_22875</name>
</gene>
<dbReference type="EMBL" id="CM047909">
    <property type="protein sequence ID" value="KAJ0079625.1"/>
    <property type="molecule type" value="Genomic_DNA"/>
</dbReference>
<sequence length="335" mass="37322">MEGKALTWFQDLEASGGITSWDGFTQSLLTRFGLALLDDPMEALTRLRKTTIVEAYKLQFEVLSNRLKGLAEPYKLSCFLSGLREDIRFIVRYIPTRPFLTNTTSDTTALVPVQRLSPLQMKEQRAKGLCYNCDDKWGPGHKCKSARLFIMECADSKEDEPQPVQQPPFLERVEVPSGGEEVDLNLAPKISIHALAGSLSPKTIRILGHVNGCVVVILIDTGSTHNFMDPSIQLRVHLQSQSTIGLLVRVANGDTLFSTSKCEDIQFHMQGNTFHTDFYVLTLGGCDIVLGVQWLCTLGPILWDFVQLSMEFTLLDFKHVLQGITPTEVSLMDGA</sequence>
<reference evidence="2" key="1">
    <citation type="journal article" date="2023" name="G3 (Bethesda)">
        <title>Genome assembly and association tests identify interacting loci associated with vigor, precocity, and sex in interspecific pistachio rootstocks.</title>
        <authorList>
            <person name="Palmer W."/>
            <person name="Jacygrad E."/>
            <person name="Sagayaradj S."/>
            <person name="Cavanaugh K."/>
            <person name="Han R."/>
            <person name="Bertier L."/>
            <person name="Beede B."/>
            <person name="Kafkas S."/>
            <person name="Golino D."/>
            <person name="Preece J."/>
            <person name="Michelmore R."/>
        </authorList>
    </citation>
    <scope>NUCLEOTIDE SEQUENCE [LARGE SCALE GENOMIC DNA]</scope>
</reference>
<name>A0ACC0ZWP7_9ROSI</name>
<keyword evidence="2" id="KW-1185">Reference proteome</keyword>
<comment type="caution">
    <text evidence="1">The sequence shown here is derived from an EMBL/GenBank/DDBJ whole genome shotgun (WGS) entry which is preliminary data.</text>
</comment>
<evidence type="ECO:0000313" key="1">
    <source>
        <dbReference type="EMBL" id="KAJ0079625.1"/>
    </source>
</evidence>
<evidence type="ECO:0000313" key="2">
    <source>
        <dbReference type="Proteomes" id="UP001164250"/>
    </source>
</evidence>
<protein>
    <submittedName>
        <fullName evidence="1">Uncharacterized protein</fullName>
    </submittedName>
</protein>